<dbReference type="GO" id="GO:0047753">
    <property type="term" value="F:choline-sulfatase activity"/>
    <property type="evidence" value="ECO:0007669"/>
    <property type="project" value="UniProtKB-EC"/>
</dbReference>
<dbReference type="EC" id="3.1.6.6" evidence="3"/>
<dbReference type="InterPro" id="IPR052701">
    <property type="entry name" value="GAG_Ulvan_Degrading_Sulfatases"/>
</dbReference>
<dbReference type="CDD" id="cd16027">
    <property type="entry name" value="SGSH"/>
    <property type="match status" value="1"/>
</dbReference>
<dbReference type="Proteomes" id="UP000318081">
    <property type="component" value="Chromosome"/>
</dbReference>
<evidence type="ECO:0000313" key="3">
    <source>
        <dbReference type="EMBL" id="QDV86186.1"/>
    </source>
</evidence>
<organism evidence="3 4">
    <name type="scientific">Stieleria magnilauensis</name>
    <dbReference type="NCBI Taxonomy" id="2527963"/>
    <lineage>
        <taxon>Bacteria</taxon>
        <taxon>Pseudomonadati</taxon>
        <taxon>Planctomycetota</taxon>
        <taxon>Planctomycetia</taxon>
        <taxon>Pirellulales</taxon>
        <taxon>Pirellulaceae</taxon>
        <taxon>Stieleria</taxon>
    </lineage>
</organism>
<evidence type="ECO:0000259" key="2">
    <source>
        <dbReference type="Pfam" id="PF00884"/>
    </source>
</evidence>
<dbReference type="Gene3D" id="3.40.720.10">
    <property type="entry name" value="Alkaline Phosphatase, subunit A"/>
    <property type="match status" value="1"/>
</dbReference>
<evidence type="ECO:0000256" key="1">
    <source>
        <dbReference type="SAM" id="MobiDB-lite"/>
    </source>
</evidence>
<dbReference type="InterPro" id="IPR017850">
    <property type="entry name" value="Alkaline_phosphatase_core_sf"/>
</dbReference>
<dbReference type="Pfam" id="PF00884">
    <property type="entry name" value="Sulfatase"/>
    <property type="match status" value="1"/>
</dbReference>
<dbReference type="InterPro" id="IPR000917">
    <property type="entry name" value="Sulfatase_N"/>
</dbReference>
<protein>
    <submittedName>
        <fullName evidence="3">Choline-sulfatase</fullName>
        <ecNumber evidence="3">3.1.6.6</ecNumber>
    </submittedName>
</protein>
<keyword evidence="3" id="KW-0378">Hydrolase</keyword>
<proteinExistence type="predicted"/>
<dbReference type="EMBL" id="CP036432">
    <property type="protein sequence ID" value="QDV86186.1"/>
    <property type="molecule type" value="Genomic_DNA"/>
</dbReference>
<keyword evidence="4" id="KW-1185">Reference proteome</keyword>
<dbReference type="PANTHER" id="PTHR43751">
    <property type="entry name" value="SULFATASE"/>
    <property type="match status" value="1"/>
</dbReference>
<feature type="compositionally biased region" description="Basic residues" evidence="1">
    <location>
        <begin position="464"/>
        <end position="473"/>
    </location>
</feature>
<gene>
    <name evidence="3" type="primary">betC_21</name>
    <name evidence="3" type="ORF">TBK1r_52040</name>
</gene>
<feature type="region of interest" description="Disordered" evidence="1">
    <location>
        <begin position="450"/>
        <end position="473"/>
    </location>
</feature>
<dbReference type="PANTHER" id="PTHR43751:SF1">
    <property type="entry name" value="SULFATASE ATSG-RELATED"/>
    <property type="match status" value="1"/>
</dbReference>
<dbReference type="SUPFAM" id="SSF53649">
    <property type="entry name" value="Alkaline phosphatase-like"/>
    <property type="match status" value="1"/>
</dbReference>
<sequence length="473" mass="52652">MKLSMLFSLVVLLCTLVVDIVNATPPNVLIILADDCTYNDLPLYGGQNAKTPNLDRLASEGLTFNRAFLSEAMCQPCRAELYSGLYPMGNGCAWNHSSSHSDIESMPHHLASAGYRVGLAGKVHVLPQQAFPFEPVGGFDKNCVRDPTQPHQIDPAAEFMSRSEDPFCLVVALVEPHVPWVMGDASAYPPKSLKLPPNIADTPETRRAFGAYLAEITYMDSQVGELLDTLEASGKADETLVLFSSEQGSQYPGNKWTNYNTGVHTALIARLPGVVAAGRRTDALVQYADVLPTLMDLAGLEHDAKQFDGKSFAEVLHGRSDQHRQYVYGVHNNVPEGPPYPIRSISDGRYHYIRNLQNQNLYIEKHLMGVKGNGKLNNHYWQTWVFESFDNPKALRLIQRYQLRPTEELFDLQDDPYEMNNLAGSASVAAIQSKLSGELDRWLAEQADPGIEQDTVQTHQAAKQGRHRFRSKR</sequence>
<feature type="domain" description="Sulfatase N-terminal" evidence="2">
    <location>
        <begin position="26"/>
        <end position="299"/>
    </location>
</feature>
<dbReference type="RefSeq" id="WP_145216973.1">
    <property type="nucleotide sequence ID" value="NZ_CP036432.1"/>
</dbReference>
<evidence type="ECO:0000313" key="4">
    <source>
        <dbReference type="Proteomes" id="UP000318081"/>
    </source>
</evidence>
<name>A0ABX5XWL7_9BACT</name>
<reference evidence="3 4" key="1">
    <citation type="submission" date="2019-02" db="EMBL/GenBank/DDBJ databases">
        <title>Deep-cultivation of Planctomycetes and their phenomic and genomic characterization uncovers novel biology.</title>
        <authorList>
            <person name="Wiegand S."/>
            <person name="Jogler M."/>
            <person name="Boedeker C."/>
            <person name="Pinto D."/>
            <person name="Vollmers J."/>
            <person name="Rivas-Marin E."/>
            <person name="Kohn T."/>
            <person name="Peeters S.H."/>
            <person name="Heuer A."/>
            <person name="Rast P."/>
            <person name="Oberbeckmann S."/>
            <person name="Bunk B."/>
            <person name="Jeske O."/>
            <person name="Meyerdierks A."/>
            <person name="Storesund J.E."/>
            <person name="Kallscheuer N."/>
            <person name="Luecker S."/>
            <person name="Lage O.M."/>
            <person name="Pohl T."/>
            <person name="Merkel B.J."/>
            <person name="Hornburger P."/>
            <person name="Mueller R.-W."/>
            <person name="Bruemmer F."/>
            <person name="Labrenz M."/>
            <person name="Spormann A.M."/>
            <person name="Op den Camp H."/>
            <person name="Overmann J."/>
            <person name="Amann R."/>
            <person name="Jetten M.S.M."/>
            <person name="Mascher T."/>
            <person name="Medema M.H."/>
            <person name="Devos D.P."/>
            <person name="Kaster A.-K."/>
            <person name="Ovreas L."/>
            <person name="Rohde M."/>
            <person name="Galperin M.Y."/>
            <person name="Jogler C."/>
        </authorList>
    </citation>
    <scope>NUCLEOTIDE SEQUENCE [LARGE SCALE GENOMIC DNA]</scope>
    <source>
        <strain evidence="3 4">TBK1r</strain>
    </source>
</reference>
<accession>A0ABX5XWL7</accession>